<dbReference type="EMBL" id="LNYP01000016">
    <property type="protein sequence ID" value="KTD39732.1"/>
    <property type="molecule type" value="Genomic_DNA"/>
</dbReference>
<reference evidence="1 2" key="1">
    <citation type="submission" date="2015-11" db="EMBL/GenBank/DDBJ databases">
        <title>Genomic analysis of 38 Legionella species identifies large and diverse effector repertoires.</title>
        <authorList>
            <person name="Burstein D."/>
            <person name="Amaro F."/>
            <person name="Zusman T."/>
            <person name="Lifshitz Z."/>
            <person name="Cohen O."/>
            <person name="Gilbert J.A."/>
            <person name="Pupko T."/>
            <person name="Shuman H.A."/>
            <person name="Segal G."/>
        </authorList>
    </citation>
    <scope>NUCLEOTIDE SEQUENCE [LARGE SCALE GENOMIC DNA]</scope>
    <source>
        <strain evidence="1 2">Oak Ridge-10</strain>
    </source>
</reference>
<organism evidence="1 2">
    <name type="scientific">Legionella oakridgensis</name>
    <dbReference type="NCBI Taxonomy" id="29423"/>
    <lineage>
        <taxon>Bacteria</taxon>
        <taxon>Pseudomonadati</taxon>
        <taxon>Pseudomonadota</taxon>
        <taxon>Gammaproteobacteria</taxon>
        <taxon>Legionellales</taxon>
        <taxon>Legionellaceae</taxon>
        <taxon>Legionella</taxon>
    </lineage>
</organism>
<proteinExistence type="predicted"/>
<protein>
    <submittedName>
        <fullName evidence="1">Uncharacterized protein</fullName>
    </submittedName>
</protein>
<gene>
    <name evidence="1" type="ORF">Loak_0903</name>
</gene>
<dbReference type="PATRIC" id="fig|29423.5.peg.949"/>
<accession>A0A0W0X5G3</accession>
<sequence>MKNYRHVAQGEFFVTTDPNTVLITIGMTECIAIAFIDRTNPSNRLLAHLDGQILSDFANAQENLLTLKKAFIDKTKATEFDVYLFGGQRKLRNYRILLPKMHEVQLPITYSLDINEFCQRYNASSRTKINPISACCTLICENTLKPLYTNYEANYFVPFMSESDLLEGNGLLERQERDEYKQFIQANEYILSKDPSAAQRLRTSADKDWIQEHSALTTKKFSI</sequence>
<evidence type="ECO:0000313" key="2">
    <source>
        <dbReference type="Proteomes" id="UP000054858"/>
    </source>
</evidence>
<dbReference type="Proteomes" id="UP000054858">
    <property type="component" value="Unassembled WGS sequence"/>
</dbReference>
<evidence type="ECO:0000313" key="1">
    <source>
        <dbReference type="EMBL" id="KTD39732.1"/>
    </source>
</evidence>
<dbReference type="AlphaFoldDB" id="A0A0W0X5G3"/>
<comment type="caution">
    <text evidence="1">The sequence shown here is derived from an EMBL/GenBank/DDBJ whole genome shotgun (WGS) entry which is preliminary data.</text>
</comment>
<dbReference type="RefSeq" id="WP_025384799.1">
    <property type="nucleotide sequence ID" value="NZ_LCUA01000028.1"/>
</dbReference>
<name>A0A0W0X5G3_9GAMM</name>